<gene>
    <name evidence="1" type="primary">MATK</name>
</gene>
<dbReference type="Bgee" id="ENSG00000007264">
    <property type="expression patterns" value="Expressed in granulocyte and 173 other cell types or tissues"/>
</dbReference>
<name>K7EKC4_HUMAN</name>
<reference evidence="1" key="5">
    <citation type="submission" date="2025-09" db="UniProtKB">
        <authorList>
            <consortium name="Ensembl"/>
        </authorList>
    </citation>
    <scope>IDENTIFICATION</scope>
</reference>
<dbReference type="Ensembl" id="ENST00000591059.1">
    <property type="protein sequence ID" value="ENSP00000465556.1"/>
    <property type="gene ID" value="ENSG00000007264.16"/>
</dbReference>
<dbReference type="HOGENOM" id="CLU_3436637_0_0_1"/>
<dbReference type="Ensembl" id="ENST00000591059.1">
    <property type="protein sequence ID" value="ENSP00000465556.1"/>
    <property type="gene ID" value="ENSG00000007264.15"/>
</dbReference>
<reference evidence="1 2" key="1">
    <citation type="journal article" date="2001" name="Nature">
        <title>Initial sequencing and analysis of the human genome.</title>
        <authorList>
            <consortium name="International Human Genome Sequencing Consortium"/>
            <person name="Lander E.S."/>
            <person name="Linton L.M."/>
            <person name="Birren B."/>
            <person name="Nusbaum C."/>
            <person name="Zody M.C."/>
            <person name="Baldwin J."/>
            <person name="Devon K."/>
            <person name="Dewar K."/>
            <person name="Doyle M."/>
            <person name="FitzHugh W."/>
            <person name="Funke R."/>
            <person name="Gage D."/>
            <person name="Harris K."/>
            <person name="Heaford A."/>
            <person name="Howland J."/>
            <person name="Kann L."/>
            <person name="Lehoczky J."/>
            <person name="LeVine R."/>
            <person name="McEwan P."/>
            <person name="McKernan K."/>
            <person name="Meldrim J."/>
            <person name="Mesirov J.P."/>
            <person name="Miranda C."/>
            <person name="Morris W."/>
            <person name="Naylor J."/>
            <person name="Raymond C."/>
            <person name="Rosetti M."/>
            <person name="Santos R."/>
            <person name="Sheridan A."/>
            <person name="Sougnez C."/>
            <person name="Stange-Thomann N."/>
            <person name="Stojanovic N."/>
            <person name="Subramanian A."/>
            <person name="Wyman D."/>
            <person name="Rogers J."/>
            <person name="Sulston J."/>
            <person name="Ainscough R."/>
            <person name="Beck S."/>
            <person name="Bentley D."/>
            <person name="Burton J."/>
            <person name="Clee C."/>
            <person name="Carter N."/>
            <person name="Coulson A."/>
            <person name="Deadman R."/>
            <person name="Deloukas P."/>
            <person name="Dunham A."/>
            <person name="Dunham I."/>
            <person name="Durbin R."/>
            <person name="French L."/>
            <person name="Grafham D."/>
            <person name="Gregory S."/>
            <person name="Hubbard T."/>
            <person name="Humphray S."/>
            <person name="Hunt A."/>
            <person name="Jones M."/>
            <person name="Lloyd C."/>
            <person name="McMurray A."/>
            <person name="Matthews L."/>
            <person name="Mercer S."/>
            <person name="Milne S."/>
            <person name="Mullikin J.C."/>
            <person name="Mungall A."/>
            <person name="Plumb R."/>
            <person name="Ross M."/>
            <person name="Shownkeen R."/>
            <person name="Sims S."/>
            <person name="Waterston R.H."/>
            <person name="Wilson R.K."/>
            <person name="Hillier L.W."/>
            <person name="McPherson J.D."/>
            <person name="Marra M.A."/>
            <person name="Mardis E.R."/>
            <person name="Fulton L.A."/>
            <person name="Chinwalla A.T."/>
            <person name="Pepin K.H."/>
            <person name="Gish W.R."/>
            <person name="Chissoe S.L."/>
            <person name="Wendl M.C."/>
            <person name="Delehaunty K.D."/>
            <person name="Miner T.L."/>
            <person name="Delehaunty A."/>
            <person name="Kramer J.B."/>
            <person name="Cook L.L."/>
            <person name="Fulton R.S."/>
            <person name="Johnson D.L."/>
            <person name="Minx P.J."/>
            <person name="Clifton S.W."/>
            <person name="Hawkins T."/>
            <person name="Branscomb E."/>
            <person name="Predki P."/>
            <person name="Richardson P."/>
            <person name="Wenning S."/>
            <person name="Slezak T."/>
            <person name="Doggett N."/>
            <person name="Cheng J.F."/>
            <person name="Olsen A."/>
            <person name="Lucas S."/>
            <person name="Elkin C."/>
            <person name="Uberbacher E."/>
            <person name="Frazier M."/>
            <person name="Gibbs R.A."/>
            <person name="Muzny D.M."/>
            <person name="Scherer S.E."/>
            <person name="Bouck J.B."/>
            <person name="Sodergren E.J."/>
            <person name="Worley K.C."/>
            <person name="Rives C.M."/>
            <person name="Gorrell J.H."/>
            <person name="Metzker M.L."/>
            <person name="Naylor S.L."/>
            <person name="Kucherlapati R.S."/>
            <person name="Nelson D.L."/>
            <person name="Weinstock G.M."/>
            <person name="Sakaki Y."/>
            <person name="Fujiyama A."/>
            <person name="Hattori M."/>
            <person name="Yada T."/>
            <person name="Toyoda A."/>
            <person name="Itoh T."/>
            <person name="Kawagoe C."/>
            <person name="Watanabe H."/>
            <person name="Totoki Y."/>
            <person name="Taylor T."/>
            <person name="Weissenbach J."/>
            <person name="Heilig R."/>
            <person name="Saurin W."/>
            <person name="Artiguenave F."/>
            <person name="Brottier P."/>
            <person name="Bruls T."/>
            <person name="Pelletier E."/>
            <person name="Robert C."/>
            <person name="Wincker P."/>
            <person name="Smith D.R."/>
            <person name="Doucette-Stamm L."/>
            <person name="Rubenfield M."/>
            <person name="Weinstock K."/>
            <person name="Lee H.M."/>
            <person name="Dubois J."/>
            <person name="Rosenthal A."/>
            <person name="Platzer M."/>
            <person name="Nyakatura G."/>
            <person name="Taudien S."/>
            <person name="Rump A."/>
            <person name="Yang H."/>
            <person name="Yu J."/>
            <person name="Wang J."/>
            <person name="Huang G."/>
            <person name="Gu J."/>
            <person name="Hood L."/>
            <person name="Rowen L."/>
            <person name="Madan A."/>
            <person name="Qin S."/>
            <person name="Davis R.W."/>
            <person name="Federspiel N.A."/>
            <person name="Abola A.P."/>
            <person name="Proctor M.J."/>
            <person name="Myers R.M."/>
            <person name="Schmutz J."/>
            <person name="Dickson M."/>
            <person name="Grimwood J."/>
            <person name="Cox D.R."/>
            <person name="Olson M.V."/>
            <person name="Kaul R."/>
            <person name="Raymond C."/>
            <person name="Shimizu N."/>
            <person name="Kawasaki K."/>
            <person name="Minoshima S."/>
            <person name="Evans G.A."/>
            <person name="Athanasiou M."/>
            <person name="Schultz R."/>
            <person name="Roe B.A."/>
            <person name="Chen F."/>
            <person name="Pan H."/>
            <person name="Ramser J."/>
            <person name="Lehrach H."/>
            <person name="Reinhardt R."/>
            <person name="McCombie W.R."/>
            <person name="de la Bastide M."/>
            <person name="Dedhia N."/>
            <person name="Blocker H."/>
            <person name="Hornischer K."/>
            <person name="Nordsiek G."/>
            <person name="Agarwala R."/>
            <person name="Aravind L."/>
            <person name="Bailey J.A."/>
            <person name="Bateman A."/>
            <person name="Batzoglou S."/>
            <person name="Birney E."/>
            <person name="Bork P."/>
            <person name="Brown D.G."/>
            <person name="Burge C.B."/>
            <person name="Cerutti L."/>
            <person name="Chen H.C."/>
            <person name="Church D."/>
            <person name="Clamp M."/>
            <person name="Copley R.R."/>
            <person name="Doerks T."/>
            <person name="Eddy S.R."/>
            <person name="Eichler E.E."/>
            <person name="Furey T.S."/>
            <person name="Galagan J."/>
            <person name="Gilbert J.G."/>
            <person name="Harmon C."/>
            <person name="Hayashizaki Y."/>
            <person name="Haussler D."/>
            <person name="Hermjakob H."/>
            <person name="Hokamp K."/>
            <person name="Jang W."/>
            <person name="Johnson L.S."/>
            <person name="Jones T.A."/>
            <person name="Kasif S."/>
            <person name="Kaspryzk A."/>
            <person name="Kennedy S."/>
            <person name="Kent W.J."/>
            <person name="Kitts P."/>
            <person name="Koonin E.V."/>
            <person name="Korf I."/>
            <person name="Kulp D."/>
            <person name="Lancet D."/>
            <person name="Lowe T.M."/>
            <person name="McLysaght A."/>
            <person name="Mikkelsen T."/>
            <person name="Moran J.V."/>
            <person name="Mulder N."/>
            <person name="Pollara V.J."/>
            <person name="Ponting C.P."/>
            <person name="Schuler G."/>
            <person name="Schultz J."/>
            <person name="Slater G."/>
            <person name="Smit A.F."/>
            <person name="Stupka E."/>
            <person name="Szustakowski J."/>
            <person name="Thierry-Mieg D."/>
            <person name="Thierry-Mieg J."/>
            <person name="Wagner L."/>
            <person name="Wallis J."/>
            <person name="Wheeler R."/>
            <person name="Williams A."/>
            <person name="Wolf Y.I."/>
            <person name="Wolfe K.H."/>
            <person name="Yang S.P."/>
            <person name="Yeh R.F."/>
            <person name="Collins F."/>
            <person name="Guyer M.S."/>
            <person name="Peterson J."/>
            <person name="Felsenfeld A."/>
            <person name="Wetterstrand K.A."/>
            <person name="Patrinos A."/>
            <person name="Morgan M.J."/>
            <person name="de Jong P."/>
            <person name="Catanese J.J."/>
            <person name="Osoegawa K."/>
            <person name="Shizuya H."/>
            <person name="Choi S."/>
            <person name="Chen Y.J."/>
        </authorList>
    </citation>
    <scope>NUCLEOTIDE SEQUENCE [LARGE SCALE GENOMIC DNA]</scope>
</reference>
<proteinExistence type="predicted"/>
<dbReference type="Antibodypedia" id="1174">
    <property type="antibodies" value="359 antibodies from 32 providers"/>
</dbReference>
<dbReference type="VEuPathDB" id="HostDB:ENSG00000007264"/>
<keyword evidence="2" id="KW-1185">Reference proteome</keyword>
<sequence length="13" mass="1438">MAGRGSLVSWRAF</sequence>
<dbReference type="HGNC" id="HGNC:6906">
    <property type="gene designation" value="MATK"/>
</dbReference>
<reference evidence="1 2" key="3">
    <citation type="journal article" date="2004" name="Nature">
        <title>Finishing the euchromatic sequence of the human genome.</title>
        <authorList>
            <consortium name="International Human Genome Sequencing Consortium"/>
        </authorList>
    </citation>
    <scope>NUCLEOTIDE SEQUENCE [LARGE SCALE GENOMIC DNA]</scope>
</reference>
<dbReference type="GeneTree" id="ENSGT00940000160775"/>
<dbReference type="Proteomes" id="UP000005640">
    <property type="component" value="Chromosome 19"/>
</dbReference>
<dbReference type="EMBL" id="AC005777">
    <property type="status" value="NOT_ANNOTATED_CDS"/>
    <property type="molecule type" value="Genomic_DNA"/>
</dbReference>
<feature type="non-terminal residue" evidence="1">
    <location>
        <position position="13"/>
    </location>
</feature>
<evidence type="ECO:0000313" key="1">
    <source>
        <dbReference type="Ensembl" id="ENSP00000465556.1"/>
    </source>
</evidence>
<protein>
    <submittedName>
        <fullName evidence="1">Megakaryocyte-associated tyrosine kinase</fullName>
    </submittedName>
</protein>
<reference evidence="1 2" key="2">
    <citation type="journal article" date="2004" name="Nature">
        <title>The DNA sequence and biology of human chromosome 19.</title>
        <authorList>
            <person name="Grimwood J."/>
            <person name="Gordon L.A."/>
            <person name="Olsen A."/>
            <person name="Terry A."/>
            <person name="Schmutz J."/>
            <person name="Lamerdin J."/>
            <person name="Hellsten U."/>
            <person name="Goodstein D."/>
            <person name="Couronne O."/>
            <person name="Tran-Gyamfi M."/>
            <person name="Aerts A."/>
            <person name="Altherr M."/>
            <person name="Ashworth L."/>
            <person name="Bajorek E."/>
            <person name="Black S."/>
            <person name="Branscomb E."/>
            <person name="Caenepeel S."/>
            <person name="Carrano A."/>
            <person name="Caoile C."/>
            <person name="Chan Y.M."/>
            <person name="Christensen M."/>
            <person name="Cleland C.A."/>
            <person name="Copeland A."/>
            <person name="Dalin E."/>
            <person name="Dehal P."/>
            <person name="Denys M."/>
            <person name="Detter J.C."/>
            <person name="Escobar J."/>
            <person name="Flowers D."/>
            <person name="Fotopulos D."/>
            <person name="Garcia C."/>
            <person name="Georgescu A.M."/>
            <person name="Glavina T."/>
            <person name="Gomez M."/>
            <person name="Gonzales E."/>
            <person name="Groza M."/>
            <person name="Hammon N."/>
            <person name="Hawkins T."/>
            <person name="Haydu L."/>
            <person name="Ho I."/>
            <person name="Huang W."/>
            <person name="Israni S."/>
            <person name="Jett J."/>
            <person name="Kadner K."/>
            <person name="Kimball H."/>
            <person name="Kobayashi A."/>
            <person name="Larionov V."/>
            <person name="Leem S.H."/>
            <person name="Lopez F."/>
            <person name="Lou Y."/>
            <person name="Lowry S."/>
            <person name="Malfatti S."/>
            <person name="Martinez D."/>
            <person name="McCready P."/>
            <person name="Medina C."/>
            <person name="Morgan J."/>
            <person name="Nelson K."/>
            <person name="Nolan M."/>
            <person name="Ovcharenko I."/>
            <person name="Pitluck S."/>
            <person name="Pollard M."/>
            <person name="Popkie A.P."/>
            <person name="Predki P."/>
            <person name="Quan G."/>
            <person name="Ramirez L."/>
            <person name="Rash S."/>
            <person name="Retterer J."/>
            <person name="Rodriguez A."/>
            <person name="Rogers S."/>
            <person name="Salamov A."/>
            <person name="Salazar A."/>
            <person name="She X."/>
            <person name="Smith D."/>
            <person name="Slezak T."/>
            <person name="Solovyev V."/>
            <person name="Thayer N."/>
            <person name="Tice H."/>
            <person name="Tsai M."/>
            <person name="Ustaszewska A."/>
            <person name="Vo N."/>
            <person name="Wagner M."/>
            <person name="Wheeler J."/>
            <person name="Wu K."/>
            <person name="Xie G."/>
            <person name="Yang J."/>
            <person name="Dubchak I."/>
            <person name="Furey T.S."/>
            <person name="DeJong P."/>
            <person name="Dickson M."/>
            <person name="Gordon D."/>
            <person name="Eichler E.E."/>
            <person name="Pennacchio L.A."/>
            <person name="Richardson P."/>
            <person name="Stubbs L."/>
            <person name="Rokhsar D.S."/>
            <person name="Myers R.M."/>
            <person name="Rubin E.M."/>
            <person name="Lucas S.M."/>
        </authorList>
    </citation>
    <scope>NUCLEOTIDE SEQUENCE [LARGE SCALE GENOMIC DNA]</scope>
</reference>
<reference evidence="1" key="4">
    <citation type="submission" date="2025-08" db="UniProtKB">
        <authorList>
            <consortium name="Ensembl"/>
        </authorList>
    </citation>
    <scope>IDENTIFICATION</scope>
</reference>
<evidence type="ECO:0000313" key="2">
    <source>
        <dbReference type="Proteomes" id="UP000005640"/>
    </source>
</evidence>
<dbReference type="OpenTargets" id="ENSG00000007264"/>
<accession>K7EKC4</accession>
<dbReference type="UCSC" id="uc060rsn.1">
    <property type="organism name" value="human"/>
</dbReference>
<dbReference type="ExpressionAtlas" id="K7EKC4">
    <property type="expression patterns" value="baseline and differential"/>
</dbReference>
<organism evidence="1 2">
    <name type="scientific">Homo sapiens</name>
    <name type="common">Human</name>
    <dbReference type="NCBI Taxonomy" id="9606"/>
    <lineage>
        <taxon>Eukaryota</taxon>
        <taxon>Metazoa</taxon>
        <taxon>Chordata</taxon>
        <taxon>Craniata</taxon>
        <taxon>Vertebrata</taxon>
        <taxon>Euteleostomi</taxon>
        <taxon>Mammalia</taxon>
        <taxon>Eutheria</taxon>
        <taxon>Euarchontoglires</taxon>
        <taxon>Primates</taxon>
        <taxon>Haplorrhini</taxon>
        <taxon>Catarrhini</taxon>
        <taxon>Hominidae</taxon>
        <taxon>Homo</taxon>
    </lineage>
</organism>
<dbReference type="OrthoDB" id="346907at2759"/>